<dbReference type="NCBIfam" id="TIGR01668">
    <property type="entry name" value="YqeG_hyp_ppase"/>
    <property type="match status" value="1"/>
</dbReference>
<dbReference type="RefSeq" id="XP_020436535.1">
    <property type="nucleotide sequence ID" value="XM_020573440.1"/>
</dbReference>
<protein>
    <submittedName>
        <fullName evidence="1">Uncharacterized protein</fullName>
    </submittedName>
</protein>
<dbReference type="InterPro" id="IPR023214">
    <property type="entry name" value="HAD_sf"/>
</dbReference>
<evidence type="ECO:0000313" key="2">
    <source>
        <dbReference type="Proteomes" id="UP000001396"/>
    </source>
</evidence>
<evidence type="ECO:0000313" key="1">
    <source>
        <dbReference type="EMBL" id="EFA84421.1"/>
    </source>
</evidence>
<dbReference type="AlphaFoldDB" id="D3B246"/>
<dbReference type="PANTHER" id="PTHR19288:SF25">
    <property type="entry name" value="PHOSPHATIDYLGLYCEROPHOSPHATASE GEP4, MITOCHONDRIAL"/>
    <property type="match status" value="1"/>
</dbReference>
<gene>
    <name evidence="1" type="ORF">PPL_02453</name>
</gene>
<proteinExistence type="predicted"/>
<keyword evidence="2" id="KW-1185">Reference proteome</keyword>
<dbReference type="GeneID" id="31357978"/>
<dbReference type="Proteomes" id="UP000001396">
    <property type="component" value="Unassembled WGS sequence"/>
</dbReference>
<dbReference type="InterPro" id="IPR027706">
    <property type="entry name" value="PGP_Pase"/>
</dbReference>
<dbReference type="InParanoid" id="D3B246"/>
<dbReference type="FunFam" id="3.40.50.1000:FF:000387">
    <property type="entry name" value="Predicted protein"/>
    <property type="match status" value="1"/>
</dbReference>
<name>D3B246_HETP5</name>
<dbReference type="Pfam" id="PF09419">
    <property type="entry name" value="PGP_phosphatase"/>
    <property type="match status" value="1"/>
</dbReference>
<dbReference type="FunCoup" id="D3B246">
    <property type="interactions" value="1"/>
</dbReference>
<dbReference type="STRING" id="670386.D3B246"/>
<dbReference type="EMBL" id="ADBJ01000009">
    <property type="protein sequence ID" value="EFA84421.1"/>
    <property type="molecule type" value="Genomic_DNA"/>
</dbReference>
<dbReference type="Gene3D" id="3.40.50.1000">
    <property type="entry name" value="HAD superfamily/HAD-like"/>
    <property type="match status" value="1"/>
</dbReference>
<dbReference type="SUPFAM" id="SSF56784">
    <property type="entry name" value="HAD-like"/>
    <property type="match status" value="1"/>
</dbReference>
<dbReference type="OMA" id="MLMANMM"/>
<dbReference type="PANTHER" id="PTHR19288">
    <property type="entry name" value="4-NITROPHENYLPHOSPHATASE-RELATED"/>
    <property type="match status" value="1"/>
</dbReference>
<reference evidence="1 2" key="1">
    <citation type="journal article" date="2011" name="Genome Res.">
        <title>Phylogeny-wide analysis of social amoeba genomes highlights ancient origins for complex intercellular communication.</title>
        <authorList>
            <person name="Heidel A.J."/>
            <person name="Lawal H.M."/>
            <person name="Felder M."/>
            <person name="Schilde C."/>
            <person name="Helps N.R."/>
            <person name="Tunggal B."/>
            <person name="Rivero F."/>
            <person name="John U."/>
            <person name="Schleicher M."/>
            <person name="Eichinger L."/>
            <person name="Platzer M."/>
            <person name="Noegel A.A."/>
            <person name="Schaap P."/>
            <person name="Gloeckner G."/>
        </authorList>
    </citation>
    <scope>NUCLEOTIDE SEQUENCE [LARGE SCALE GENOMIC DNA]</scope>
    <source>
        <strain evidence="2">ATCC 26659 / Pp 5 / PN500</strain>
    </source>
</reference>
<dbReference type="GO" id="GO:0008962">
    <property type="term" value="F:phosphatidylglycerophosphatase activity"/>
    <property type="evidence" value="ECO:0007669"/>
    <property type="project" value="InterPro"/>
</dbReference>
<dbReference type="InterPro" id="IPR036412">
    <property type="entry name" value="HAD-like_sf"/>
</dbReference>
<sequence>MVQGFNFEAIKSIGKIIGNRSLLIPHLEFKDVRSIDFQRLKQMGFSAVLFDKDNTLTEPYADVIYEPFREAVDRCRGVFGEQSIAILSNSAGSSDDVDFREATRLESTLGLSVLKHGTKKPNGIEKVKEHFHTDNLQSIVMIGDRYSTDVVFGNLYGMLTIFTKPITSKGDNNIVKLIRDKESRYVDYCKNYYEPPKHSLFDKDRYNKSSASS</sequence>
<organism evidence="1 2">
    <name type="scientific">Heterostelium pallidum (strain ATCC 26659 / Pp 5 / PN500)</name>
    <name type="common">Cellular slime mold</name>
    <name type="synonym">Polysphondylium pallidum</name>
    <dbReference type="NCBI Taxonomy" id="670386"/>
    <lineage>
        <taxon>Eukaryota</taxon>
        <taxon>Amoebozoa</taxon>
        <taxon>Evosea</taxon>
        <taxon>Eumycetozoa</taxon>
        <taxon>Dictyostelia</taxon>
        <taxon>Acytosteliales</taxon>
        <taxon>Acytosteliaceae</taxon>
        <taxon>Heterostelium</taxon>
    </lineage>
</organism>
<dbReference type="InterPro" id="IPR010021">
    <property type="entry name" value="PGPP1/Gep4"/>
</dbReference>
<dbReference type="GO" id="GO:0005737">
    <property type="term" value="C:cytoplasm"/>
    <property type="evidence" value="ECO:0007669"/>
    <property type="project" value="TreeGrafter"/>
</dbReference>
<comment type="caution">
    <text evidence="1">The sequence shown here is derived from an EMBL/GenBank/DDBJ whole genome shotgun (WGS) entry which is preliminary data.</text>
</comment>
<accession>D3B246</accession>